<keyword evidence="1" id="KW-0805">Transcription regulation</keyword>
<evidence type="ECO:0000256" key="1">
    <source>
        <dbReference type="ARBA" id="ARBA00023015"/>
    </source>
</evidence>
<dbReference type="GO" id="GO:0003700">
    <property type="term" value="F:DNA-binding transcription factor activity"/>
    <property type="evidence" value="ECO:0007669"/>
    <property type="project" value="InterPro"/>
</dbReference>
<dbReference type="PANTHER" id="PTHR43280">
    <property type="entry name" value="ARAC-FAMILY TRANSCRIPTIONAL REGULATOR"/>
    <property type="match status" value="1"/>
</dbReference>
<evidence type="ECO:0000313" key="6">
    <source>
        <dbReference type="EMBL" id="ODM12160.1"/>
    </source>
</evidence>
<dbReference type="SUPFAM" id="SSF51215">
    <property type="entry name" value="Regulatory protein AraC"/>
    <property type="match status" value="1"/>
</dbReference>
<feature type="region of interest" description="Disordered" evidence="4">
    <location>
        <begin position="1"/>
        <end position="35"/>
    </location>
</feature>
<evidence type="ECO:0000259" key="5">
    <source>
        <dbReference type="PROSITE" id="PS01124"/>
    </source>
</evidence>
<dbReference type="EMBL" id="MCGI01000002">
    <property type="protein sequence ID" value="ODM12160.1"/>
    <property type="molecule type" value="Genomic_DNA"/>
</dbReference>
<dbReference type="Pfam" id="PF02311">
    <property type="entry name" value="AraC_binding"/>
    <property type="match status" value="1"/>
</dbReference>
<dbReference type="InterPro" id="IPR009057">
    <property type="entry name" value="Homeodomain-like_sf"/>
</dbReference>
<evidence type="ECO:0000256" key="2">
    <source>
        <dbReference type="ARBA" id="ARBA00023125"/>
    </source>
</evidence>
<feature type="domain" description="HTH araC/xylS-type" evidence="5">
    <location>
        <begin position="284"/>
        <end position="382"/>
    </location>
</feature>
<evidence type="ECO:0000256" key="3">
    <source>
        <dbReference type="ARBA" id="ARBA00023163"/>
    </source>
</evidence>
<dbReference type="Proteomes" id="UP000095003">
    <property type="component" value="Unassembled WGS sequence"/>
</dbReference>
<accession>A0A1E3ATX2</accession>
<dbReference type="GO" id="GO:0043565">
    <property type="term" value="F:sequence-specific DNA binding"/>
    <property type="evidence" value="ECO:0007669"/>
    <property type="project" value="InterPro"/>
</dbReference>
<keyword evidence="3" id="KW-0804">Transcription</keyword>
<dbReference type="PRINTS" id="PR00032">
    <property type="entry name" value="HTHARAC"/>
</dbReference>
<proteinExistence type="predicted"/>
<reference evidence="6 7" key="1">
    <citation type="submission" date="2016-07" db="EMBL/GenBank/DDBJ databases">
        <title>Characterization of isolates of Eisenbergiella tayi derived from blood cultures, using whole genome sequencing.</title>
        <authorList>
            <person name="Burdz T."/>
            <person name="Wiebe D."/>
            <person name="Huynh C."/>
            <person name="Bernard K."/>
        </authorList>
    </citation>
    <scope>NUCLEOTIDE SEQUENCE [LARGE SCALE GENOMIC DNA]</scope>
    <source>
        <strain evidence="6 7">NML 120489</strain>
    </source>
</reference>
<gene>
    <name evidence="6" type="primary">btr_14</name>
    <name evidence="6" type="ORF">BEH84_02775</name>
</gene>
<dbReference type="AlphaFoldDB" id="A0A1E3ATX2"/>
<dbReference type="InterPro" id="IPR037923">
    <property type="entry name" value="HTH-like"/>
</dbReference>
<dbReference type="InterPro" id="IPR018060">
    <property type="entry name" value="HTH_AraC"/>
</dbReference>
<evidence type="ECO:0000313" key="7">
    <source>
        <dbReference type="Proteomes" id="UP000095003"/>
    </source>
</evidence>
<dbReference type="PROSITE" id="PS01124">
    <property type="entry name" value="HTH_ARAC_FAMILY_2"/>
    <property type="match status" value="1"/>
</dbReference>
<name>A0A1E3ATX2_9FIRM</name>
<dbReference type="InterPro" id="IPR018062">
    <property type="entry name" value="HTH_AraC-typ_CS"/>
</dbReference>
<dbReference type="Gene3D" id="1.10.10.60">
    <property type="entry name" value="Homeodomain-like"/>
    <property type="match status" value="2"/>
</dbReference>
<dbReference type="PROSITE" id="PS00041">
    <property type="entry name" value="HTH_ARAC_FAMILY_1"/>
    <property type="match status" value="1"/>
</dbReference>
<organism evidence="6 7">
    <name type="scientific">Eisenbergiella tayi</name>
    <dbReference type="NCBI Taxonomy" id="1432052"/>
    <lineage>
        <taxon>Bacteria</taxon>
        <taxon>Bacillati</taxon>
        <taxon>Bacillota</taxon>
        <taxon>Clostridia</taxon>
        <taxon>Lachnospirales</taxon>
        <taxon>Lachnospiraceae</taxon>
        <taxon>Eisenbergiella</taxon>
    </lineage>
</organism>
<dbReference type="SUPFAM" id="SSF46689">
    <property type="entry name" value="Homeodomain-like"/>
    <property type="match status" value="2"/>
</dbReference>
<dbReference type="Pfam" id="PF12833">
    <property type="entry name" value="HTH_18"/>
    <property type="match status" value="1"/>
</dbReference>
<dbReference type="Gene3D" id="2.60.120.10">
    <property type="entry name" value="Jelly Rolls"/>
    <property type="match status" value="1"/>
</dbReference>
<dbReference type="InterPro" id="IPR014710">
    <property type="entry name" value="RmlC-like_jellyroll"/>
</dbReference>
<dbReference type="SMART" id="SM00342">
    <property type="entry name" value="HTH_ARAC"/>
    <property type="match status" value="1"/>
</dbReference>
<protein>
    <submittedName>
        <fullName evidence="6">HTH-type transcriptional activator Btr</fullName>
    </submittedName>
</protein>
<dbReference type="InterPro" id="IPR020449">
    <property type="entry name" value="Tscrpt_reg_AraC-type_HTH"/>
</dbReference>
<dbReference type="PANTHER" id="PTHR43280:SF28">
    <property type="entry name" value="HTH-TYPE TRANSCRIPTIONAL ACTIVATOR RHAS"/>
    <property type="match status" value="1"/>
</dbReference>
<dbReference type="PATRIC" id="fig|1432052.3.peg.3067"/>
<evidence type="ECO:0000256" key="4">
    <source>
        <dbReference type="SAM" id="MobiDB-lite"/>
    </source>
</evidence>
<dbReference type="InterPro" id="IPR003313">
    <property type="entry name" value="AraC-bd"/>
</dbReference>
<keyword evidence="2" id="KW-0238">DNA-binding</keyword>
<comment type="caution">
    <text evidence="6">The sequence shown here is derived from an EMBL/GenBank/DDBJ whole genome shotgun (WGS) entry which is preliminary data.</text>
</comment>
<sequence>MLITPLTGIHAGLQPHRGTAETRQAEGGQGRRGTEAWRQGGNLCQAFQPERILTAMEKERNAENRISLERIAPYVRYVNYKIFDGGTLLPERIIYDHEFIYCLSGEARFLYAGKTYTVKKGELFYICPYLHNTMLVPEGKTFRVHCVHFDWISPEAQYDFRAEQVYLHMENPPADGEGSDAFYMNSYKANNPYHNSLPPIKEERLLERPNPEVDPALFPPLITGLDYDTTAPLFKELYQNYSQLSTGARLRERSLFLQLAAAVCDLTSPVREDSCGLFHQKTISEAVNYIQEYYTEDISLPLLAAHSGLSQKYFGRLFREQTGYTVREYLTGVRIRNAKHLLSHTDSSLEQVALSTGFQDKFYFTKVFKRQTGITPGKYRKSYGHLDEMKQGEQAFFW</sequence>